<evidence type="ECO:0000313" key="4">
    <source>
        <dbReference type="Proteomes" id="UP000092462"/>
    </source>
</evidence>
<dbReference type="VEuPathDB" id="VectorBase:PPAPM1_000347"/>
<dbReference type="GO" id="GO:0030688">
    <property type="term" value="C:preribosome, small subunit precursor"/>
    <property type="evidence" value="ECO:0007669"/>
    <property type="project" value="TreeGrafter"/>
</dbReference>
<dbReference type="GO" id="GO:0005634">
    <property type="term" value="C:nucleus"/>
    <property type="evidence" value="ECO:0007669"/>
    <property type="project" value="TreeGrafter"/>
</dbReference>
<dbReference type="GO" id="GO:0005829">
    <property type="term" value="C:cytosol"/>
    <property type="evidence" value="ECO:0007669"/>
    <property type="project" value="TreeGrafter"/>
</dbReference>
<protein>
    <recommendedName>
        <fullName evidence="2">Protein LTV1 homolog</fullName>
    </recommendedName>
</protein>
<accession>A0A1B0EZN7</accession>
<dbReference type="PANTHER" id="PTHR21531:SF0">
    <property type="entry name" value="PROTEIN LTV1 HOMOLOG"/>
    <property type="match status" value="1"/>
</dbReference>
<organism evidence="3 4">
    <name type="scientific">Phlebotomus papatasi</name>
    <name type="common">Sandfly</name>
    <dbReference type="NCBI Taxonomy" id="29031"/>
    <lineage>
        <taxon>Eukaryota</taxon>
        <taxon>Metazoa</taxon>
        <taxon>Ecdysozoa</taxon>
        <taxon>Arthropoda</taxon>
        <taxon>Hexapoda</taxon>
        <taxon>Insecta</taxon>
        <taxon>Pterygota</taxon>
        <taxon>Neoptera</taxon>
        <taxon>Endopterygota</taxon>
        <taxon>Diptera</taxon>
        <taxon>Nematocera</taxon>
        <taxon>Psychodoidea</taxon>
        <taxon>Psychodidae</taxon>
        <taxon>Phlebotomus</taxon>
        <taxon>Phlebotomus</taxon>
    </lineage>
</organism>
<keyword evidence="4" id="KW-1185">Reference proteome</keyword>
<dbReference type="GO" id="GO:0000056">
    <property type="term" value="P:ribosomal small subunit export from nucleus"/>
    <property type="evidence" value="ECO:0007669"/>
    <property type="project" value="TreeGrafter"/>
</dbReference>
<comment type="similarity">
    <text evidence="1">Belongs to the LTV1 family.</text>
</comment>
<name>A0A1B0EZN7_PHLPP</name>
<evidence type="ECO:0000256" key="2">
    <source>
        <dbReference type="ARBA" id="ARBA00021561"/>
    </source>
</evidence>
<proteinExistence type="inferred from homology"/>
<evidence type="ECO:0000256" key="1">
    <source>
        <dbReference type="ARBA" id="ARBA00009078"/>
    </source>
</evidence>
<reference evidence="3" key="1">
    <citation type="submission" date="2022-08" db="UniProtKB">
        <authorList>
            <consortium name="EnsemblMetazoa"/>
        </authorList>
    </citation>
    <scope>IDENTIFICATION</scope>
    <source>
        <strain evidence="3">Israel</strain>
    </source>
</reference>
<sequence>MHNKDELIRKRAKLRKTRDNFLATLMGKRRRFIDKKNSVTFHVVNRSQQDPLIADETAPQHVLMEVAPTQKEKQKEDQAKYGIYFDDDYDYLQHLRPRGQVVWECVEYFAKLYLSYKGCFWVTVLKYISSPIKANAARK</sequence>
<dbReference type="VEuPathDB" id="VectorBase:PPAI010169"/>
<dbReference type="Proteomes" id="UP000092462">
    <property type="component" value="Unassembled WGS sequence"/>
</dbReference>
<dbReference type="EnsemblMetazoa" id="PPAI010169-RA">
    <property type="protein sequence ID" value="PPAI010169-PA"/>
    <property type="gene ID" value="PPAI010169"/>
</dbReference>
<dbReference type="Pfam" id="PF04180">
    <property type="entry name" value="LTV"/>
    <property type="match status" value="1"/>
</dbReference>
<dbReference type="AlphaFoldDB" id="A0A1B0EZN7"/>
<dbReference type="EMBL" id="AJVK01007783">
    <property type="status" value="NOT_ANNOTATED_CDS"/>
    <property type="molecule type" value="Genomic_DNA"/>
</dbReference>
<dbReference type="PANTHER" id="PTHR21531">
    <property type="entry name" value="LOW-TEMPERATURE VIABILITY PROTEIN LTV1-RELATED"/>
    <property type="match status" value="1"/>
</dbReference>
<dbReference type="GO" id="GO:0042274">
    <property type="term" value="P:ribosomal small subunit biogenesis"/>
    <property type="evidence" value="ECO:0007669"/>
    <property type="project" value="InterPro"/>
</dbReference>
<dbReference type="InterPro" id="IPR007307">
    <property type="entry name" value="Ltv1"/>
</dbReference>
<evidence type="ECO:0000313" key="3">
    <source>
        <dbReference type="EnsemblMetazoa" id="PPAI010169-PA"/>
    </source>
</evidence>